<sequence>MILYILQLLLRTVYCKLSNLLQIAKIKARSSFITLLNLLGNRWYNPIEQNKGALANVKNINFLKKNS</sequence>
<name>D5AVU0_RICPP</name>
<reference evidence="1 2" key="1">
    <citation type="journal article" date="2010" name="Genome Res.">
        <title>Genomic, proteomic, and transcriptomic analysis of virulent and avirulent Rickettsia prowazekii reveals its adaptive mutation capabilities.</title>
        <authorList>
            <person name="Bechah Y."/>
            <person name="El Karkouri K."/>
            <person name="Mediannikov O."/>
            <person name="Leroy Q."/>
            <person name="Pelletier N."/>
            <person name="Robert C."/>
            <person name="Medigue C."/>
            <person name="Mege J.L."/>
            <person name="Raoult D."/>
        </authorList>
    </citation>
    <scope>NUCLEOTIDE SEQUENCE [LARGE SCALE GENOMIC DNA]</scope>
    <source>
        <strain evidence="1 2">Rp22</strain>
    </source>
</reference>
<evidence type="ECO:0000313" key="2">
    <source>
        <dbReference type="Proteomes" id="UP000006931"/>
    </source>
</evidence>
<dbReference type="AlphaFoldDB" id="D5AVU0"/>
<gene>
    <name evidence="1" type="ORF">rpr22_0019</name>
</gene>
<evidence type="ECO:0000313" key="1">
    <source>
        <dbReference type="EMBL" id="ADE29529.1"/>
    </source>
</evidence>
<dbReference type="HOGENOM" id="CLU_2809714_0_0_5"/>
<dbReference type="KEGG" id="rpq:rpr22_0019"/>
<dbReference type="Proteomes" id="UP000006931">
    <property type="component" value="Chromosome"/>
</dbReference>
<accession>D5AVU0</accession>
<organism evidence="1 2">
    <name type="scientific">Rickettsia prowazekii (strain Rp22)</name>
    <dbReference type="NCBI Taxonomy" id="449216"/>
    <lineage>
        <taxon>Bacteria</taxon>
        <taxon>Pseudomonadati</taxon>
        <taxon>Pseudomonadota</taxon>
        <taxon>Alphaproteobacteria</taxon>
        <taxon>Rickettsiales</taxon>
        <taxon>Rickettsiaceae</taxon>
        <taxon>Rickettsieae</taxon>
        <taxon>Rickettsia</taxon>
        <taxon>typhus group</taxon>
    </lineage>
</organism>
<proteinExistence type="predicted"/>
<dbReference type="EMBL" id="CP001584">
    <property type="protein sequence ID" value="ADE29529.1"/>
    <property type="molecule type" value="Genomic_DNA"/>
</dbReference>
<protein>
    <submittedName>
        <fullName evidence="1">Uncharacterized protein</fullName>
    </submittedName>
</protein>